<accession>A0A1B7MH85</accession>
<dbReference type="AlphaFoldDB" id="A0A1B7MH85"/>
<keyword evidence="2" id="KW-1185">Reference proteome</keyword>
<sequence>MTAQRLILRTHSYAINNNATTNYLRRTGRVQIFIVWMAKYVLFECQEFIIVGLPVDLRGIDAVADMYFSFNRLEQVKYDAMRPHQNVRTSPDGKHRGGYDVRMIGQCLNWAADRGASLSSRVGCNTSSSTVVSLRWSQAQSQIYHLYPLSWIELISEWNGPALALATRSHEPDQIILPTMI</sequence>
<dbReference type="EMBL" id="KV449173">
    <property type="protein sequence ID" value="OAX31957.1"/>
    <property type="molecule type" value="Genomic_DNA"/>
</dbReference>
<evidence type="ECO:0000313" key="2">
    <source>
        <dbReference type="Proteomes" id="UP000092154"/>
    </source>
</evidence>
<evidence type="ECO:0000313" key="1">
    <source>
        <dbReference type="EMBL" id="OAX31957.1"/>
    </source>
</evidence>
<proteinExistence type="predicted"/>
<organism evidence="1 2">
    <name type="scientific">Rhizopogon vinicolor AM-OR11-026</name>
    <dbReference type="NCBI Taxonomy" id="1314800"/>
    <lineage>
        <taxon>Eukaryota</taxon>
        <taxon>Fungi</taxon>
        <taxon>Dikarya</taxon>
        <taxon>Basidiomycota</taxon>
        <taxon>Agaricomycotina</taxon>
        <taxon>Agaricomycetes</taxon>
        <taxon>Agaricomycetidae</taxon>
        <taxon>Boletales</taxon>
        <taxon>Suillineae</taxon>
        <taxon>Rhizopogonaceae</taxon>
        <taxon>Rhizopogon</taxon>
    </lineage>
</organism>
<dbReference type="InParanoid" id="A0A1B7MH85"/>
<gene>
    <name evidence="1" type="ORF">K503DRAFT_787519</name>
</gene>
<protein>
    <submittedName>
        <fullName evidence="1">Uncharacterized protein</fullName>
    </submittedName>
</protein>
<dbReference type="Proteomes" id="UP000092154">
    <property type="component" value="Unassembled WGS sequence"/>
</dbReference>
<name>A0A1B7MH85_9AGAM</name>
<reference evidence="1 2" key="1">
    <citation type="submission" date="2016-06" db="EMBL/GenBank/DDBJ databases">
        <title>Comparative genomics of the ectomycorrhizal sister species Rhizopogon vinicolor and Rhizopogon vesiculosus (Basidiomycota: Boletales) reveals a divergence of the mating type B locus.</title>
        <authorList>
            <consortium name="DOE Joint Genome Institute"/>
            <person name="Mujic A.B."/>
            <person name="Kuo A."/>
            <person name="Tritt A."/>
            <person name="Lipzen A."/>
            <person name="Chen C."/>
            <person name="Johnson J."/>
            <person name="Sharma A."/>
            <person name="Barry K."/>
            <person name="Grigoriev I.V."/>
            <person name="Spatafora J.W."/>
        </authorList>
    </citation>
    <scope>NUCLEOTIDE SEQUENCE [LARGE SCALE GENOMIC DNA]</scope>
    <source>
        <strain evidence="1 2">AM-OR11-026</strain>
    </source>
</reference>